<sequence length="224" mass="25862">MNNIKRVISIGAHPLDAELMGGPLIIKYAGLGAKCTFVHVVQGRLENPNATKEENDKYIEKLVEENINVAKAMNSDCKSFGYISKELPTENEFINILVKYFTEEKVDLVITHYSGTLHPRHYYTHYTVKEAVKICRKHGMNIKLLYGENCEDLVAFVPQAYYELSENEVNTWFDALRKYEIFNGKINSVPYYDYYRTMGKVRSMECGSRKFTKAYMHASLIENL</sequence>
<name>A0A644YV20_9ZZZZ</name>
<accession>A0A644YV20</accession>
<dbReference type="AlphaFoldDB" id="A0A644YV20"/>
<dbReference type="Gene3D" id="3.40.50.10320">
    <property type="entry name" value="LmbE-like"/>
    <property type="match status" value="1"/>
</dbReference>
<organism evidence="1">
    <name type="scientific">bioreactor metagenome</name>
    <dbReference type="NCBI Taxonomy" id="1076179"/>
    <lineage>
        <taxon>unclassified sequences</taxon>
        <taxon>metagenomes</taxon>
        <taxon>ecological metagenomes</taxon>
    </lineage>
</organism>
<proteinExistence type="predicted"/>
<evidence type="ECO:0008006" key="2">
    <source>
        <dbReference type="Google" id="ProtNLM"/>
    </source>
</evidence>
<evidence type="ECO:0000313" key="1">
    <source>
        <dbReference type="EMBL" id="MPM32460.1"/>
    </source>
</evidence>
<dbReference type="InterPro" id="IPR024078">
    <property type="entry name" value="LmbE-like_dom_sf"/>
</dbReference>
<dbReference type="Pfam" id="PF02585">
    <property type="entry name" value="PIG-L"/>
    <property type="match status" value="1"/>
</dbReference>
<reference evidence="1" key="1">
    <citation type="submission" date="2019-08" db="EMBL/GenBank/DDBJ databases">
        <authorList>
            <person name="Kucharzyk K."/>
            <person name="Murdoch R.W."/>
            <person name="Higgins S."/>
            <person name="Loffler F."/>
        </authorList>
    </citation>
    <scope>NUCLEOTIDE SEQUENCE</scope>
</reference>
<comment type="caution">
    <text evidence="1">The sequence shown here is derived from an EMBL/GenBank/DDBJ whole genome shotgun (WGS) entry which is preliminary data.</text>
</comment>
<dbReference type="SUPFAM" id="SSF102588">
    <property type="entry name" value="LmbE-like"/>
    <property type="match status" value="1"/>
</dbReference>
<gene>
    <name evidence="1" type="ORF">SDC9_79022</name>
</gene>
<dbReference type="EMBL" id="VSSQ01006367">
    <property type="protein sequence ID" value="MPM32460.1"/>
    <property type="molecule type" value="Genomic_DNA"/>
</dbReference>
<protein>
    <recommendedName>
        <fullName evidence="2">PIG-L family deacetylase</fullName>
    </recommendedName>
</protein>
<dbReference type="InterPro" id="IPR003737">
    <property type="entry name" value="GlcNAc_PI_deacetylase-related"/>
</dbReference>